<comment type="caution">
    <text evidence="1">The sequence shown here is derived from an EMBL/GenBank/DDBJ whole genome shotgun (WGS) entry which is preliminary data.</text>
</comment>
<reference evidence="1" key="1">
    <citation type="submission" date="2022-10" db="EMBL/GenBank/DDBJ databases">
        <title>Culturing micro-colonial fungi from biological soil crusts in the Mojave desert and describing Neophaeococcomyces mojavensis, and introducing the new genera and species Taxawa tesnikishii.</title>
        <authorList>
            <person name="Kurbessoian T."/>
            <person name="Stajich J.E."/>
        </authorList>
    </citation>
    <scope>NUCLEOTIDE SEQUENCE</scope>
    <source>
        <strain evidence="1">JES_112</strain>
    </source>
</reference>
<accession>A0ACC2ZTL4</accession>
<sequence>MPGHQRTRLNYMKWHDGLNTERPYQLVSEDLPKLYGIPRQNFEIEASPEPLLIKDIRQTNPSDFDVIFDIDEHGFAYVRHDFPDIDFRDEQDVETRYKPIIEKLLKEHVPGADEVCFFQWRITDPEVRVYLDTSVNVPHVTTNSYHSVWKPLNNPVYDCPLAVCDGSTIQNSDLIVCDNVTKAKVGELILPLYNPDASWHYLSEQTPNEVTIMKIVDSKGDVAAPCCPHTAFDATDFDPASPPRRSIEMRALVYTRPENMNGLSKLEVKKAVEEVEKLIMEKANAVDDVTEKGKMLMEVQVEPKRVIC</sequence>
<keyword evidence="2" id="KW-1185">Reference proteome</keyword>
<proteinExistence type="predicted"/>
<evidence type="ECO:0000313" key="2">
    <source>
        <dbReference type="Proteomes" id="UP001172386"/>
    </source>
</evidence>
<dbReference type="EMBL" id="JAPDRQ010000310">
    <property type="protein sequence ID" value="KAJ9650772.1"/>
    <property type="molecule type" value="Genomic_DNA"/>
</dbReference>
<name>A0ACC2ZTL4_9EURO</name>
<gene>
    <name evidence="1" type="ORF">H2198_009927</name>
</gene>
<evidence type="ECO:0000313" key="1">
    <source>
        <dbReference type="EMBL" id="KAJ9650772.1"/>
    </source>
</evidence>
<dbReference type="Proteomes" id="UP001172386">
    <property type="component" value="Unassembled WGS sequence"/>
</dbReference>
<organism evidence="1 2">
    <name type="scientific">Neophaeococcomyces mojaviensis</name>
    <dbReference type="NCBI Taxonomy" id="3383035"/>
    <lineage>
        <taxon>Eukaryota</taxon>
        <taxon>Fungi</taxon>
        <taxon>Dikarya</taxon>
        <taxon>Ascomycota</taxon>
        <taxon>Pezizomycotina</taxon>
        <taxon>Eurotiomycetes</taxon>
        <taxon>Chaetothyriomycetidae</taxon>
        <taxon>Chaetothyriales</taxon>
        <taxon>Chaetothyriales incertae sedis</taxon>
        <taxon>Neophaeococcomyces</taxon>
    </lineage>
</organism>
<protein>
    <submittedName>
        <fullName evidence="1">Uncharacterized protein</fullName>
    </submittedName>
</protein>